<organism evidence="1">
    <name type="scientific">Anguilla anguilla</name>
    <name type="common">European freshwater eel</name>
    <name type="synonym">Muraena anguilla</name>
    <dbReference type="NCBI Taxonomy" id="7936"/>
    <lineage>
        <taxon>Eukaryota</taxon>
        <taxon>Metazoa</taxon>
        <taxon>Chordata</taxon>
        <taxon>Craniata</taxon>
        <taxon>Vertebrata</taxon>
        <taxon>Euteleostomi</taxon>
        <taxon>Actinopterygii</taxon>
        <taxon>Neopterygii</taxon>
        <taxon>Teleostei</taxon>
        <taxon>Anguilliformes</taxon>
        <taxon>Anguillidae</taxon>
        <taxon>Anguilla</taxon>
    </lineage>
</organism>
<name>A0A0E9QLI6_ANGAN</name>
<protein>
    <submittedName>
        <fullName evidence="1">Uncharacterized protein</fullName>
    </submittedName>
</protein>
<reference evidence="1" key="2">
    <citation type="journal article" date="2015" name="Fish Shellfish Immunol.">
        <title>Early steps in the European eel (Anguilla anguilla)-Vibrio vulnificus interaction in the gills: Role of the RtxA13 toxin.</title>
        <authorList>
            <person name="Callol A."/>
            <person name="Pajuelo D."/>
            <person name="Ebbesson L."/>
            <person name="Teles M."/>
            <person name="MacKenzie S."/>
            <person name="Amaro C."/>
        </authorList>
    </citation>
    <scope>NUCLEOTIDE SEQUENCE</scope>
</reference>
<dbReference type="EMBL" id="GBXM01091250">
    <property type="protein sequence ID" value="JAH17327.1"/>
    <property type="molecule type" value="Transcribed_RNA"/>
</dbReference>
<sequence>MQGIQEILPPSVHKI</sequence>
<evidence type="ECO:0000313" key="1">
    <source>
        <dbReference type="EMBL" id="JAH17327.1"/>
    </source>
</evidence>
<reference evidence="1" key="1">
    <citation type="submission" date="2014-11" db="EMBL/GenBank/DDBJ databases">
        <authorList>
            <person name="Amaro Gonzalez C."/>
        </authorList>
    </citation>
    <scope>NUCLEOTIDE SEQUENCE</scope>
</reference>
<accession>A0A0E9QLI6</accession>
<proteinExistence type="predicted"/>